<reference evidence="2" key="2">
    <citation type="submission" date="2025-09" db="UniProtKB">
        <authorList>
            <consortium name="Ensembl"/>
        </authorList>
    </citation>
    <scope>IDENTIFICATION</scope>
</reference>
<dbReference type="GO" id="GO:0005737">
    <property type="term" value="C:cytoplasm"/>
    <property type="evidence" value="ECO:0007669"/>
    <property type="project" value="TreeGrafter"/>
</dbReference>
<accession>A0A8C9FPT9</accession>
<dbReference type="InterPro" id="IPR001251">
    <property type="entry name" value="CRAL-TRIO_dom"/>
</dbReference>
<protein>
    <submittedName>
        <fullName evidence="2">ATCAY kinesin light chain interacting caytaxin</fullName>
    </submittedName>
</protein>
<dbReference type="Proteomes" id="UP000694428">
    <property type="component" value="Unplaced"/>
</dbReference>
<dbReference type="SUPFAM" id="SSF52087">
    <property type="entry name" value="CRAL/TRIO domain"/>
    <property type="match status" value="1"/>
</dbReference>
<dbReference type="AlphaFoldDB" id="A0A8C9FPT9"/>
<dbReference type="Ensembl" id="ENSPSTT00000018568.1">
    <property type="protein sequence ID" value="ENSPSTP00000017712.1"/>
    <property type="gene ID" value="ENSPSTG00000012665.1"/>
</dbReference>
<dbReference type="PANTHER" id="PTHR12112:SF9">
    <property type="entry name" value="CAYTAXIN"/>
    <property type="match status" value="1"/>
</dbReference>
<dbReference type="CDD" id="cd00170">
    <property type="entry name" value="SEC14"/>
    <property type="match status" value="1"/>
</dbReference>
<name>A0A8C9FPT9_PAVCR</name>
<dbReference type="Gene3D" id="3.40.525.10">
    <property type="entry name" value="CRAL-TRIO lipid binding domain"/>
    <property type="match status" value="1"/>
</dbReference>
<evidence type="ECO:0000259" key="1">
    <source>
        <dbReference type="PROSITE" id="PS50191"/>
    </source>
</evidence>
<keyword evidence="3" id="KW-1185">Reference proteome</keyword>
<evidence type="ECO:0000313" key="2">
    <source>
        <dbReference type="Ensembl" id="ENSPSTP00000017712.1"/>
    </source>
</evidence>
<dbReference type="PANTHER" id="PTHR12112">
    <property type="entry name" value="BNIP - RELATED"/>
    <property type="match status" value="1"/>
</dbReference>
<proteinExistence type="predicted"/>
<reference evidence="2" key="1">
    <citation type="submission" date="2025-08" db="UniProtKB">
        <authorList>
            <consortium name="Ensembl"/>
        </authorList>
    </citation>
    <scope>IDENTIFICATION</scope>
</reference>
<evidence type="ECO:0000313" key="3">
    <source>
        <dbReference type="Proteomes" id="UP000694428"/>
    </source>
</evidence>
<dbReference type="Pfam" id="PF13716">
    <property type="entry name" value="CRAL_TRIO_2"/>
    <property type="match status" value="1"/>
</dbReference>
<feature type="domain" description="CRAL-TRIO" evidence="1">
    <location>
        <begin position="280"/>
        <end position="332"/>
    </location>
</feature>
<sequence length="413" mass="45272">MGGCVEGWRGGLCGLPCGSSSAFPNGAKWNQSHWDTKTKWQNLALCRLSAWHSGHLVPPLGPYSSCPLGTPWDPMARIPWARWAPHGIQCHPGDPIAPSPLHSSILSDDFLDTPDDLDINVDDIETPDETDSLEFLGNGNELEWEDDTPVATAKNMPGDSADLFGDGGTEDGSATNGRLWRTVIIGEQEHRIDLQMIKPYMRVVTHGGERDAVEAGCHHGSVSWKGCPRWVGGLWGNTAVPVAGSHPTSCHLSAPTVHMSPGALGWRPPHAAPRLRKNLKALIIVHPSWFIRTVLAISRPFISVKFINKIQYVHSLEELEQLIPMEHVQIPDWGRSAGAKAACWEHGAWGGPRLRGACVPSNGAQSSCCPEPKHAEQTLLFANSERCQQGDAKGVIPVRCRYEEERIKARRER</sequence>
<dbReference type="PROSITE" id="PS50191">
    <property type="entry name" value="CRAL_TRIO"/>
    <property type="match status" value="1"/>
</dbReference>
<organism evidence="2 3">
    <name type="scientific">Pavo cristatus</name>
    <name type="common">Indian peafowl</name>
    <name type="synonym">Blue peafowl</name>
    <dbReference type="NCBI Taxonomy" id="9049"/>
    <lineage>
        <taxon>Eukaryota</taxon>
        <taxon>Metazoa</taxon>
        <taxon>Chordata</taxon>
        <taxon>Craniata</taxon>
        <taxon>Vertebrata</taxon>
        <taxon>Euteleostomi</taxon>
        <taxon>Archelosauria</taxon>
        <taxon>Archosauria</taxon>
        <taxon>Dinosauria</taxon>
        <taxon>Saurischia</taxon>
        <taxon>Theropoda</taxon>
        <taxon>Coelurosauria</taxon>
        <taxon>Aves</taxon>
        <taxon>Neognathae</taxon>
        <taxon>Galloanserae</taxon>
        <taxon>Galliformes</taxon>
        <taxon>Phasianidae</taxon>
        <taxon>Phasianinae</taxon>
        <taxon>Pavo</taxon>
    </lineage>
</organism>
<dbReference type="InterPro" id="IPR022181">
    <property type="entry name" value="Bcl2-/adenovirus-E1B"/>
</dbReference>
<dbReference type="GO" id="GO:0006915">
    <property type="term" value="P:apoptotic process"/>
    <property type="evidence" value="ECO:0007669"/>
    <property type="project" value="TreeGrafter"/>
</dbReference>
<dbReference type="Pfam" id="PF12496">
    <property type="entry name" value="BNIP2"/>
    <property type="match status" value="1"/>
</dbReference>
<dbReference type="InterPro" id="IPR036865">
    <property type="entry name" value="CRAL-TRIO_dom_sf"/>
</dbReference>